<sequence length="575" mass="64305">MHIVELPALGTRLALDEATRSSALDKELSRLNQDHYDLQRLLANTPIRSMLIVGAGAGLLPLYFAAALPDARICVLEPLQKSIKTLQKNAKQNGLDNIHILRGSYADVTSAEATLFVMESHGTARMSFYRGDLDHVTATKAVPTFSMPDILSAFELTKFDSVFLSDNSPATHAVTKGLTADNCGLLTGVLAETVDPLDLKIFLKQQGIRAFLRSDDHSHFIDEKADGNMLLSIVLPIYNVAAYLPQCFESLLAAAPPCTEFLAVNDGSPDNSAEVVQTWAARYPSIRLINKPNGGCASARSAGLHQATGEYITFIDPDDWLFPDSLARLCRAAVLGSTDIVQGGFAKYYESSSHSELINEDWIARDFHRLVLDQGNIRRLLTLQPTIWRRVYRRVFLLENGLDFYHHIRRFDDLPFQFEALSLCRSFKAIPDFIYNYRLQRPGQDVAVNDDRLYVHFDIFALLDSFVRRLGAQQVIAQLLRVKLNTHGWALGQIRDEFKQKYQELALADIEATRQMLDETEFSKVISERDDHGALVTPKKGLFASFKRKQQPVVTPAPRKTEAKSPPLDDEVAVS</sequence>
<dbReference type="Pfam" id="PF00535">
    <property type="entry name" value="Glycos_transf_2"/>
    <property type="match status" value="1"/>
</dbReference>
<evidence type="ECO:0000259" key="2">
    <source>
        <dbReference type="Pfam" id="PF00535"/>
    </source>
</evidence>
<proteinExistence type="predicted"/>
<evidence type="ECO:0000313" key="3">
    <source>
        <dbReference type="EMBL" id="PRF63896.1"/>
    </source>
</evidence>
<gene>
    <name evidence="3" type="ORF">C6Q15_07445</name>
</gene>
<dbReference type="Proteomes" id="UP000238982">
    <property type="component" value="Unassembled WGS sequence"/>
</dbReference>
<dbReference type="GO" id="GO:0016758">
    <property type="term" value="F:hexosyltransferase activity"/>
    <property type="evidence" value="ECO:0007669"/>
    <property type="project" value="UniProtKB-ARBA"/>
</dbReference>
<dbReference type="NCBIfam" id="TIGR01444">
    <property type="entry name" value="fkbM_fam"/>
    <property type="match status" value="1"/>
</dbReference>
<name>A0A2S9MX01_9BURK</name>
<organism evidence="3 4">
    <name type="scientific">Burkholderia multivorans</name>
    <dbReference type="NCBI Taxonomy" id="87883"/>
    <lineage>
        <taxon>Bacteria</taxon>
        <taxon>Pseudomonadati</taxon>
        <taxon>Pseudomonadota</taxon>
        <taxon>Betaproteobacteria</taxon>
        <taxon>Burkholderiales</taxon>
        <taxon>Burkholderiaceae</taxon>
        <taxon>Burkholderia</taxon>
        <taxon>Burkholderia cepacia complex</taxon>
    </lineage>
</organism>
<dbReference type="Gene3D" id="3.90.550.10">
    <property type="entry name" value="Spore Coat Polysaccharide Biosynthesis Protein SpsA, Chain A"/>
    <property type="match status" value="1"/>
</dbReference>
<dbReference type="CDD" id="cd00761">
    <property type="entry name" value="Glyco_tranf_GTA_type"/>
    <property type="match status" value="1"/>
</dbReference>
<dbReference type="PANTHER" id="PTHR22916:SF3">
    <property type="entry name" value="UDP-GLCNAC:BETAGAL BETA-1,3-N-ACETYLGLUCOSAMINYLTRANSFERASE-LIKE PROTEIN 1"/>
    <property type="match status" value="1"/>
</dbReference>
<evidence type="ECO:0000313" key="4">
    <source>
        <dbReference type="Proteomes" id="UP000238982"/>
    </source>
</evidence>
<feature type="region of interest" description="Disordered" evidence="1">
    <location>
        <begin position="547"/>
        <end position="575"/>
    </location>
</feature>
<comment type="caution">
    <text evidence="3">The sequence shown here is derived from an EMBL/GenBank/DDBJ whole genome shotgun (WGS) entry which is preliminary data.</text>
</comment>
<dbReference type="InterPro" id="IPR006342">
    <property type="entry name" value="FkbM_mtfrase"/>
</dbReference>
<dbReference type="SUPFAM" id="SSF53448">
    <property type="entry name" value="Nucleotide-diphospho-sugar transferases"/>
    <property type="match status" value="1"/>
</dbReference>
<dbReference type="SUPFAM" id="SSF53335">
    <property type="entry name" value="S-adenosyl-L-methionine-dependent methyltransferases"/>
    <property type="match status" value="1"/>
</dbReference>
<accession>A0A2S9MX01</accession>
<dbReference type="InterPro" id="IPR029063">
    <property type="entry name" value="SAM-dependent_MTases_sf"/>
</dbReference>
<dbReference type="InterPro" id="IPR029044">
    <property type="entry name" value="Nucleotide-diphossugar_trans"/>
</dbReference>
<dbReference type="RefSeq" id="WP_105796343.1">
    <property type="nucleotide sequence ID" value="NZ_JAHPNU010000006.1"/>
</dbReference>
<evidence type="ECO:0000256" key="1">
    <source>
        <dbReference type="SAM" id="MobiDB-lite"/>
    </source>
</evidence>
<dbReference type="InterPro" id="IPR001173">
    <property type="entry name" value="Glyco_trans_2-like"/>
</dbReference>
<reference evidence="3 4" key="1">
    <citation type="submission" date="2018-03" db="EMBL/GenBank/DDBJ databases">
        <authorList>
            <person name="Keele B.F."/>
        </authorList>
    </citation>
    <scope>NUCLEOTIDE SEQUENCE [LARGE SCALE GENOMIC DNA]</scope>
    <source>
        <strain evidence="3 4">AU19729</strain>
    </source>
</reference>
<dbReference type="PANTHER" id="PTHR22916">
    <property type="entry name" value="GLYCOSYLTRANSFERASE"/>
    <property type="match status" value="1"/>
</dbReference>
<dbReference type="EMBL" id="PVGH01000034">
    <property type="protein sequence ID" value="PRF63896.1"/>
    <property type="molecule type" value="Genomic_DNA"/>
</dbReference>
<protein>
    <recommendedName>
        <fullName evidence="2">Glycosyltransferase 2-like domain-containing protein</fullName>
    </recommendedName>
</protein>
<dbReference type="AlphaFoldDB" id="A0A2S9MX01"/>
<feature type="domain" description="Glycosyltransferase 2-like" evidence="2">
    <location>
        <begin position="232"/>
        <end position="368"/>
    </location>
</feature>
<dbReference type="Gene3D" id="3.40.50.150">
    <property type="entry name" value="Vaccinia Virus protein VP39"/>
    <property type="match status" value="1"/>
</dbReference>